<organism evidence="1 2">
    <name type="scientific">Hyalella azteca</name>
    <name type="common">Amphipod</name>
    <dbReference type="NCBI Taxonomy" id="294128"/>
    <lineage>
        <taxon>Eukaryota</taxon>
        <taxon>Metazoa</taxon>
        <taxon>Ecdysozoa</taxon>
        <taxon>Arthropoda</taxon>
        <taxon>Crustacea</taxon>
        <taxon>Multicrustacea</taxon>
        <taxon>Malacostraca</taxon>
        <taxon>Eumalacostraca</taxon>
        <taxon>Peracarida</taxon>
        <taxon>Amphipoda</taxon>
        <taxon>Senticaudata</taxon>
        <taxon>Talitrida</taxon>
        <taxon>Talitroidea</taxon>
        <taxon>Hyalellidae</taxon>
        <taxon>Hyalella</taxon>
    </lineage>
</organism>
<evidence type="ECO:0000313" key="2">
    <source>
        <dbReference type="RefSeq" id="XP_018019984.1"/>
    </source>
</evidence>
<reference evidence="2" key="1">
    <citation type="submission" date="2025-08" db="UniProtKB">
        <authorList>
            <consortium name="RefSeq"/>
        </authorList>
    </citation>
    <scope>IDENTIFICATION</scope>
    <source>
        <tissue evidence="2">Whole organism</tissue>
    </source>
</reference>
<dbReference type="KEGG" id="hazt:108676422"/>
<sequence>MDAFSFEGNCTAYKFRGKLCPCLKGEKVVYLTNASISNGSISTVPLSVAPYANTTVNNFVFKQYQLQQQLLSVVSSKFMAPIEKIGDFIYLAYLFPREDGSYNGIFVYHLDVASCVSDTPCGLPVIFVMTLPTYYFLNECGNTIDLDLTPSPIGWTVFSHPGFGCKPFPDGPTYNCTITFMGASNFVYIGFLTGNDGSCDGYTAKVTYSPNGMTQQDSDLCIDEMVSGWD</sequence>
<protein>
    <submittedName>
        <fullName evidence="2">Uncharacterized protein LOC108676422</fullName>
    </submittedName>
</protein>
<keyword evidence="1" id="KW-1185">Reference proteome</keyword>
<dbReference type="AlphaFoldDB" id="A0A8B7P1L6"/>
<dbReference type="RefSeq" id="XP_018019984.1">
    <property type="nucleotide sequence ID" value="XM_018164495.2"/>
</dbReference>
<name>A0A8B7P1L6_HYAAZ</name>
<accession>A0A8B7P1L6</accession>
<evidence type="ECO:0000313" key="1">
    <source>
        <dbReference type="Proteomes" id="UP000694843"/>
    </source>
</evidence>
<dbReference type="GeneID" id="108676422"/>
<proteinExistence type="predicted"/>
<gene>
    <name evidence="2" type="primary">LOC108676422</name>
</gene>
<dbReference type="Proteomes" id="UP000694843">
    <property type="component" value="Unplaced"/>
</dbReference>